<feature type="transmembrane region" description="Helical" evidence="1">
    <location>
        <begin position="7"/>
        <end position="28"/>
    </location>
</feature>
<name>A0A853J809_9GAMM</name>
<keyword evidence="1" id="KW-0812">Transmembrane</keyword>
<dbReference type="InterPro" id="IPR045800">
    <property type="entry name" value="HMBD"/>
</dbReference>
<dbReference type="Pfam" id="PF19335">
    <property type="entry name" value="HMBD"/>
    <property type="match status" value="1"/>
</dbReference>
<reference evidence="3 4" key="1">
    <citation type="submission" date="2020-07" db="EMBL/GenBank/DDBJ databases">
        <title>Luteimonas sp. SJ-92.</title>
        <authorList>
            <person name="Huang X.-X."/>
            <person name="Xu L."/>
            <person name="Sun J.-Q."/>
        </authorList>
    </citation>
    <scope>NUCLEOTIDE SEQUENCE [LARGE SCALE GENOMIC DNA]</scope>
    <source>
        <strain evidence="3 4">SJ-92</strain>
    </source>
</reference>
<dbReference type="AlphaFoldDB" id="A0A853J809"/>
<organism evidence="3 4">
    <name type="scientific">Luteimonas salinisoli</name>
    <dbReference type="NCBI Taxonomy" id="2752307"/>
    <lineage>
        <taxon>Bacteria</taxon>
        <taxon>Pseudomonadati</taxon>
        <taxon>Pseudomonadota</taxon>
        <taxon>Gammaproteobacteria</taxon>
        <taxon>Lysobacterales</taxon>
        <taxon>Lysobacteraceae</taxon>
        <taxon>Luteimonas</taxon>
    </lineage>
</organism>
<dbReference type="RefSeq" id="WP_307774116.1">
    <property type="nucleotide sequence ID" value="NZ_JACCKA010000003.1"/>
</dbReference>
<keyword evidence="1" id="KW-1133">Transmembrane helix</keyword>
<evidence type="ECO:0000256" key="1">
    <source>
        <dbReference type="SAM" id="Phobius"/>
    </source>
</evidence>
<sequence>MNVRTRFALAAAAAVLMTAGGMLGYWWAQPRTGADHASTSSPAAATADREVLYWYDPMAPDQRFDRPGKSPFMDMQLVPKYADDTGGDRPGIAVAAELRRTLGIRTVAVGRGRLEGALSVPGTIAWDLRREHVVSVPVDAVIQQLHVKAPFDTVRAGQPVA</sequence>
<accession>A0A853J809</accession>
<feature type="non-terminal residue" evidence="3">
    <location>
        <position position="161"/>
    </location>
</feature>
<keyword evidence="4" id="KW-1185">Reference proteome</keyword>
<dbReference type="GO" id="GO:0046872">
    <property type="term" value="F:metal ion binding"/>
    <property type="evidence" value="ECO:0007669"/>
    <property type="project" value="InterPro"/>
</dbReference>
<feature type="domain" description="Heavy metal binding" evidence="2">
    <location>
        <begin position="53"/>
        <end position="80"/>
    </location>
</feature>
<evidence type="ECO:0000313" key="4">
    <source>
        <dbReference type="Proteomes" id="UP000578091"/>
    </source>
</evidence>
<dbReference type="EMBL" id="JACCKA010000003">
    <property type="protein sequence ID" value="NZA24829.1"/>
    <property type="molecule type" value="Genomic_DNA"/>
</dbReference>
<proteinExistence type="predicted"/>
<gene>
    <name evidence="3" type="ORF">H0E84_00370</name>
</gene>
<protein>
    <submittedName>
        <fullName evidence="3">Efflux transporter periplasmic adaptor subunit</fullName>
    </submittedName>
</protein>
<evidence type="ECO:0000259" key="2">
    <source>
        <dbReference type="Pfam" id="PF19335"/>
    </source>
</evidence>
<dbReference type="Proteomes" id="UP000578091">
    <property type="component" value="Unassembled WGS sequence"/>
</dbReference>
<comment type="caution">
    <text evidence="3">The sequence shown here is derived from an EMBL/GenBank/DDBJ whole genome shotgun (WGS) entry which is preliminary data.</text>
</comment>
<evidence type="ECO:0000313" key="3">
    <source>
        <dbReference type="EMBL" id="NZA24829.1"/>
    </source>
</evidence>
<keyword evidence="1" id="KW-0472">Membrane</keyword>